<dbReference type="Pfam" id="PF00903">
    <property type="entry name" value="Glyoxalase"/>
    <property type="match status" value="1"/>
</dbReference>
<name>A0A1T5CF19_9SPHN</name>
<accession>A0A1T5CF19</accession>
<dbReference type="SUPFAM" id="SSF54593">
    <property type="entry name" value="Glyoxalase/Bleomycin resistance protein/Dihydroxybiphenyl dioxygenase"/>
    <property type="match status" value="1"/>
</dbReference>
<protein>
    <submittedName>
        <fullName evidence="2">Uncharacterized conserved protein PhnB, glyoxalase superfamily</fullName>
    </submittedName>
</protein>
<sequence length="118" mass="12891">MAAARIVPNRYTGDPKAGAGFFNDVLGLETAMAMDFITIYRSAAQPMAQISILSEDPSGLRPAYSVGVDDVDAVHARAIEAGHEIVYALRDEPWGVRRFFVRDPLGDIANIVQNKDRV</sequence>
<evidence type="ECO:0000259" key="1">
    <source>
        <dbReference type="PROSITE" id="PS51819"/>
    </source>
</evidence>
<dbReference type="InterPro" id="IPR004360">
    <property type="entry name" value="Glyas_Fos-R_dOase_dom"/>
</dbReference>
<proteinExistence type="predicted"/>
<dbReference type="InterPro" id="IPR037523">
    <property type="entry name" value="VOC_core"/>
</dbReference>
<reference evidence="3" key="1">
    <citation type="submission" date="2017-02" db="EMBL/GenBank/DDBJ databases">
        <authorList>
            <person name="Varghese N."/>
            <person name="Submissions S."/>
        </authorList>
    </citation>
    <scope>NUCLEOTIDE SEQUENCE [LARGE SCALE GENOMIC DNA]</scope>
    <source>
        <strain evidence="3">R11H</strain>
    </source>
</reference>
<feature type="domain" description="VOC" evidence="1">
    <location>
        <begin position="2"/>
        <end position="114"/>
    </location>
</feature>
<dbReference type="PROSITE" id="PS51819">
    <property type="entry name" value="VOC"/>
    <property type="match status" value="1"/>
</dbReference>
<organism evidence="2 3">
    <name type="scientific">Sphingopyxis flava</name>
    <dbReference type="NCBI Taxonomy" id="1507287"/>
    <lineage>
        <taxon>Bacteria</taxon>
        <taxon>Pseudomonadati</taxon>
        <taxon>Pseudomonadota</taxon>
        <taxon>Alphaproteobacteria</taxon>
        <taxon>Sphingomonadales</taxon>
        <taxon>Sphingomonadaceae</taxon>
        <taxon>Sphingopyxis</taxon>
    </lineage>
</organism>
<evidence type="ECO:0000313" key="2">
    <source>
        <dbReference type="EMBL" id="SKB58122.1"/>
    </source>
</evidence>
<dbReference type="OrthoDB" id="9803104at2"/>
<dbReference type="RefSeq" id="WP_079638479.1">
    <property type="nucleotide sequence ID" value="NZ_FUYP01000010.1"/>
</dbReference>
<gene>
    <name evidence="2" type="ORF">SAMN06295937_101016</name>
</gene>
<dbReference type="AlphaFoldDB" id="A0A1T5CF19"/>
<dbReference type="InterPro" id="IPR029068">
    <property type="entry name" value="Glyas_Bleomycin-R_OHBP_Dase"/>
</dbReference>
<keyword evidence="3" id="KW-1185">Reference proteome</keyword>
<dbReference type="EMBL" id="FUYP01000010">
    <property type="protein sequence ID" value="SKB58122.1"/>
    <property type="molecule type" value="Genomic_DNA"/>
</dbReference>
<dbReference type="Proteomes" id="UP000190044">
    <property type="component" value="Unassembled WGS sequence"/>
</dbReference>
<evidence type="ECO:0000313" key="3">
    <source>
        <dbReference type="Proteomes" id="UP000190044"/>
    </source>
</evidence>
<dbReference type="Gene3D" id="3.10.180.10">
    <property type="entry name" value="2,3-Dihydroxybiphenyl 1,2-Dioxygenase, domain 1"/>
    <property type="match status" value="1"/>
</dbReference>